<dbReference type="AlphaFoldDB" id="A0AAX0LCF0"/>
<dbReference type="Proteomes" id="UP000189728">
    <property type="component" value="Unassembled WGS sequence"/>
</dbReference>
<organism evidence="2 3">
    <name type="scientific">Campylobacter pinnipediorum subsp. pinnipediorum</name>
    <dbReference type="NCBI Taxonomy" id="1660067"/>
    <lineage>
        <taxon>Bacteria</taxon>
        <taxon>Pseudomonadati</taxon>
        <taxon>Campylobacterota</taxon>
        <taxon>Epsilonproteobacteria</taxon>
        <taxon>Campylobacterales</taxon>
        <taxon>Campylobacteraceae</taxon>
        <taxon>Campylobacter</taxon>
    </lineage>
</organism>
<sequence length="72" mass="8475">MQFEKIQGQIEKELENKKAYDKILDKIGTQLKTTKKAEANYNKEKEKLENLIMEKERLSSASQEINKEQSNE</sequence>
<feature type="coiled-coil region" evidence="1">
    <location>
        <begin position="31"/>
        <end position="68"/>
    </location>
</feature>
<evidence type="ECO:0000313" key="3">
    <source>
        <dbReference type="Proteomes" id="UP000189728"/>
    </source>
</evidence>
<comment type="caution">
    <text evidence="2">The sequence shown here is derived from an EMBL/GenBank/DDBJ whole genome shotgun (WGS) entry which is preliminary data.</text>
</comment>
<keyword evidence="1" id="KW-0175">Coiled coil</keyword>
<gene>
    <name evidence="2" type="ORF">BFG04_08230</name>
</gene>
<proteinExistence type="predicted"/>
<evidence type="ECO:0000313" key="2">
    <source>
        <dbReference type="EMBL" id="OPA81978.1"/>
    </source>
</evidence>
<dbReference type="EMBL" id="MCRK01000009">
    <property type="protein sequence ID" value="OPA81978.1"/>
    <property type="molecule type" value="Genomic_DNA"/>
</dbReference>
<accession>A0AAX0LCF0</accession>
<dbReference type="RefSeq" id="WP_078415194.1">
    <property type="nucleotide sequence ID" value="NZ_CP012546.1"/>
</dbReference>
<protein>
    <submittedName>
        <fullName evidence="2">Uncharacterized protein</fullName>
    </submittedName>
</protein>
<reference evidence="2 3" key="1">
    <citation type="submission" date="2016-08" db="EMBL/GenBank/DDBJ databases">
        <title>Campylobacter species from sea mammals.</title>
        <authorList>
            <person name="Gilbert M.J."/>
            <person name="Byrne B.A."/>
            <person name="Zomer A.L."/>
            <person name="Wagenaar J.A."/>
        </authorList>
    </citation>
    <scope>NUCLEOTIDE SEQUENCE [LARGE SCALE GENOMIC DNA]</scope>
    <source>
        <strain evidence="2 3">1105248</strain>
    </source>
</reference>
<evidence type="ECO:0000256" key="1">
    <source>
        <dbReference type="SAM" id="Coils"/>
    </source>
</evidence>
<name>A0AAX0LCF0_9BACT</name>